<organism evidence="4 8">
    <name type="scientific">Faecalibacterium prausnitzii</name>
    <dbReference type="NCBI Taxonomy" id="853"/>
    <lineage>
        <taxon>Bacteria</taxon>
        <taxon>Bacillati</taxon>
        <taxon>Bacillota</taxon>
        <taxon>Clostridia</taxon>
        <taxon>Eubacteriales</taxon>
        <taxon>Oscillospiraceae</taxon>
        <taxon>Faecalibacterium</taxon>
    </lineage>
</organism>
<evidence type="ECO:0000313" key="4">
    <source>
        <dbReference type="EMBL" id="PDX71844.1"/>
    </source>
</evidence>
<evidence type="ECO:0000313" key="9">
    <source>
        <dbReference type="Proteomes" id="UP000220157"/>
    </source>
</evidence>
<dbReference type="InterPro" id="IPR017853">
    <property type="entry name" value="GH"/>
</dbReference>
<evidence type="ECO:0000313" key="5">
    <source>
        <dbReference type="EMBL" id="PDX74893.1"/>
    </source>
</evidence>
<reference evidence="8 9" key="1">
    <citation type="journal article" date="2017" name="Front. Microbiol.">
        <title>New Insights into the Diversity of the Genus Faecalibacterium.</title>
        <authorList>
            <person name="Benevides L."/>
            <person name="Burman S."/>
            <person name="Martin R."/>
            <person name="Robert V."/>
            <person name="Thomas M."/>
            <person name="Miquel S."/>
            <person name="Chain F."/>
            <person name="Sokol H."/>
            <person name="Bermudez-Humaran L.G."/>
            <person name="Morrison M."/>
            <person name="Langella P."/>
            <person name="Azevedo V.A."/>
            <person name="Chatel J.M."/>
            <person name="Soares S."/>
        </authorList>
    </citation>
    <scope>NUCLEOTIDE SEQUENCE [LARGE SCALE GENOMIC DNA]</scope>
    <source>
        <strain evidence="4 8">CNCM I 4546</strain>
        <strain evidence="5 9">CNCM I 4573</strain>
    </source>
</reference>
<dbReference type="AlphaFoldDB" id="A0A2A6ZY73"/>
<dbReference type="EMBL" id="QVES01000002">
    <property type="protein sequence ID" value="RGB89861.1"/>
    <property type="molecule type" value="Genomic_DNA"/>
</dbReference>
<evidence type="ECO:0000313" key="8">
    <source>
        <dbReference type="Proteomes" id="UP000219901"/>
    </source>
</evidence>
<dbReference type="RefSeq" id="WP_005923618.1">
    <property type="nucleotide sequence ID" value="NZ_CABKNH010000004.1"/>
</dbReference>
<evidence type="ECO:0000256" key="1">
    <source>
        <dbReference type="ARBA" id="ARBA00022801"/>
    </source>
</evidence>
<reference evidence="10 11" key="3">
    <citation type="submission" date="2018-08" db="EMBL/GenBank/DDBJ databases">
        <title>A genome reference for cultivated species of the human gut microbiota.</title>
        <authorList>
            <person name="Zou Y."/>
            <person name="Xue W."/>
            <person name="Luo G."/>
        </authorList>
    </citation>
    <scope>NUCLEOTIDE SEQUENCE [LARGE SCALE GENOMIC DNA]</scope>
    <source>
        <strain evidence="7 11">AF29-11BH</strain>
        <strain evidence="6 10">AF31-14AC</strain>
    </source>
</reference>
<dbReference type="InterPro" id="IPR002252">
    <property type="entry name" value="Glyco_hydro_36"/>
</dbReference>
<keyword evidence="1" id="KW-0378">Hydrolase</keyword>
<protein>
    <submittedName>
        <fullName evidence="4">Alpha-galactosidase</fullName>
    </submittedName>
</protein>
<dbReference type="EMBL" id="WKQM01000006">
    <property type="protein sequence ID" value="MSC51157.1"/>
    <property type="molecule type" value="Genomic_DNA"/>
</dbReference>
<proteinExistence type="predicted"/>
<evidence type="ECO:0000313" key="10">
    <source>
        <dbReference type="Proteomes" id="UP000260782"/>
    </source>
</evidence>
<dbReference type="PANTHER" id="PTHR43053:SF3">
    <property type="entry name" value="ALPHA-GALACTOSIDASE C-RELATED"/>
    <property type="match status" value="1"/>
</dbReference>
<dbReference type="Proteomes" id="UP000219901">
    <property type="component" value="Unassembled WGS sequence"/>
</dbReference>
<sequence>MTETLHWYAETSGGVRQGDAPVHSGCGAVHLSADLPAGTLKAVRAELPWTMEADERLFMNGYQTWTYSPELSRNGKLRGTDHIPGFLLKKYAFDRYGDYHFVPYGHHNGQSHGFSYCYFRKGGQFQLVASLDETPGYTILRYDSGKALLTLERDCAGVEHPGGSFALFDLFFAEGSEAEVFDGWFQAMGIKPRTEKKLAGYSSWYNRYQEITEDTIREDLTGCRSLLCPGDLFQIDDGWEPKVGDWLETDAQKFPHGLKGMVQEIHASGFQAGLWLAPFVCEKDSALFRQHPDWLLKVDGKPWCCGSNWSSFYALDIDNPAVLDYLRRVFDRVLNDWGFDLVKLDFLYGAAPFGNARESRAARMRRAMELLRSWCGQKAILGCGVPVMPAFGLVDYCRVSCDVGLDWDDVWYMRLFHRERVSTKQALNNTVFRRQLNGRAYGSDPDVFFLREENCKLTAEQKRTLATVNALLGNVFLTSDMPSHYTDAQRDEYRRLRRLFEHAKQVEVETENGVITIRYSLDEKRQELRCSAIYRE</sequence>
<keyword evidence="2" id="KW-0326">Glycosidase</keyword>
<dbReference type="EMBL" id="NMTW01000045">
    <property type="protein sequence ID" value="PDX74893.1"/>
    <property type="molecule type" value="Genomic_DNA"/>
</dbReference>
<evidence type="ECO:0000313" key="12">
    <source>
        <dbReference type="Proteomes" id="UP000462091"/>
    </source>
</evidence>
<gene>
    <name evidence="4" type="ORF">CGS55_11760</name>
    <name evidence="5" type="ORF">CGS56_12035</name>
    <name evidence="7" type="ORF">DWZ04_02625</name>
    <name evidence="6" type="ORF">DWZ25_02305</name>
    <name evidence="3" type="ORF">GKE10_04370</name>
</gene>
<dbReference type="EMBL" id="NMTV01000065">
    <property type="protein sequence ID" value="PDX71844.1"/>
    <property type="molecule type" value="Genomic_DNA"/>
</dbReference>
<reference evidence="3 12" key="4">
    <citation type="journal article" date="2019" name="Nat. Med.">
        <title>A library of human gut bacterial isolates paired with longitudinal multiomics data enables mechanistic microbiome research.</title>
        <authorList>
            <person name="Poyet M."/>
            <person name="Groussin M."/>
            <person name="Gibbons S.M."/>
            <person name="Avila-Pacheco J."/>
            <person name="Jiang X."/>
            <person name="Kearney S.M."/>
            <person name="Perrotta A.R."/>
            <person name="Berdy B."/>
            <person name="Zhao S."/>
            <person name="Lieberman T.D."/>
            <person name="Swanson P.K."/>
            <person name="Smith M."/>
            <person name="Roesemann S."/>
            <person name="Alexander J.E."/>
            <person name="Rich S.A."/>
            <person name="Livny J."/>
            <person name="Vlamakis H."/>
            <person name="Clish C."/>
            <person name="Bullock K."/>
            <person name="Deik A."/>
            <person name="Scott J."/>
            <person name="Pierce K.A."/>
            <person name="Xavier R.J."/>
            <person name="Alm E.J."/>
        </authorList>
    </citation>
    <scope>NUCLEOTIDE SEQUENCE [LARGE SCALE GENOMIC DNA]</scope>
    <source>
        <strain evidence="3 12">BIOML-B1</strain>
    </source>
</reference>
<dbReference type="EMBL" id="QVEW01000002">
    <property type="protein sequence ID" value="RGC00801.1"/>
    <property type="molecule type" value="Genomic_DNA"/>
</dbReference>
<evidence type="ECO:0000256" key="2">
    <source>
        <dbReference type="ARBA" id="ARBA00023295"/>
    </source>
</evidence>
<comment type="caution">
    <text evidence="4">The sequence shown here is derived from an EMBL/GenBank/DDBJ whole genome shotgun (WGS) entry which is preliminary data.</text>
</comment>
<dbReference type="Proteomes" id="UP000220157">
    <property type="component" value="Unassembled WGS sequence"/>
</dbReference>
<evidence type="ECO:0000313" key="11">
    <source>
        <dbReference type="Proteomes" id="UP000260783"/>
    </source>
</evidence>
<accession>A0A2A6ZY73</accession>
<name>A0A2A6ZY73_9FIRM</name>
<dbReference type="CDD" id="cd14791">
    <property type="entry name" value="GH36"/>
    <property type="match status" value="1"/>
</dbReference>
<dbReference type="Proteomes" id="UP000260782">
    <property type="component" value="Unassembled WGS sequence"/>
</dbReference>
<dbReference type="SUPFAM" id="SSF51445">
    <property type="entry name" value="(Trans)glycosidases"/>
    <property type="match status" value="1"/>
</dbReference>
<evidence type="ECO:0000313" key="7">
    <source>
        <dbReference type="EMBL" id="RGC00801.1"/>
    </source>
</evidence>
<dbReference type="Pfam" id="PF02065">
    <property type="entry name" value="Melibiase"/>
    <property type="match status" value="1"/>
</dbReference>
<dbReference type="PANTHER" id="PTHR43053">
    <property type="entry name" value="GLYCOSIDASE FAMILY 31"/>
    <property type="match status" value="1"/>
</dbReference>
<dbReference type="Gene3D" id="3.20.20.70">
    <property type="entry name" value="Aldolase class I"/>
    <property type="match status" value="1"/>
</dbReference>
<dbReference type="Proteomes" id="UP000462091">
    <property type="component" value="Unassembled WGS sequence"/>
</dbReference>
<evidence type="ECO:0000313" key="6">
    <source>
        <dbReference type="EMBL" id="RGB89861.1"/>
    </source>
</evidence>
<dbReference type="InterPro" id="IPR050985">
    <property type="entry name" value="Alpha-glycosidase_related"/>
</dbReference>
<reference evidence="4" key="2">
    <citation type="submission" date="2017-07" db="EMBL/GenBank/DDBJ databases">
        <authorList>
            <person name="Sun Z.S."/>
            <person name="Albrecht U."/>
            <person name="Echele G."/>
            <person name="Lee C.C."/>
        </authorList>
    </citation>
    <scope>NUCLEOTIDE SEQUENCE</scope>
    <source>
        <strain evidence="4">CNCM I 4546</strain>
        <strain evidence="5">CNCM I 4573</strain>
    </source>
</reference>
<dbReference type="GO" id="GO:0016052">
    <property type="term" value="P:carbohydrate catabolic process"/>
    <property type="evidence" value="ECO:0007669"/>
    <property type="project" value="InterPro"/>
</dbReference>
<dbReference type="InterPro" id="IPR013785">
    <property type="entry name" value="Aldolase_TIM"/>
</dbReference>
<dbReference type="GeneID" id="75068317"/>
<dbReference type="Proteomes" id="UP000260783">
    <property type="component" value="Unassembled WGS sequence"/>
</dbReference>
<evidence type="ECO:0000313" key="3">
    <source>
        <dbReference type="EMBL" id="MSC51157.1"/>
    </source>
</evidence>
<dbReference type="GO" id="GO:0004557">
    <property type="term" value="F:alpha-galactosidase activity"/>
    <property type="evidence" value="ECO:0007669"/>
    <property type="project" value="InterPro"/>
</dbReference>